<dbReference type="Proteomes" id="UP000256294">
    <property type="component" value="Unassembled WGS sequence"/>
</dbReference>
<name>A0A3D9UH23_9GAMM</name>
<gene>
    <name evidence="1" type="ORF">BDD26_3521</name>
</gene>
<sequence length="272" mass="30979">MTKYSYSVIRLTPNPVRSESVNVGLVIITPDGPDVRTINSFSKIKAITNNYKPEDLSNLSEQLETILYSKLPLEQAISLYQGAISLSQPGWFVANDENEYNKKLDEINKLFITPERATRTTPITQKRILTELKEQFDKAGILGKNISDISHHKVVTKYPLSENEGLYAELLLKNGAYHLTETLDFRSPNHKQKMGDSALKAVTMDKARTVWPNAVNTFLVYAADIEHEKLYHSQLLLIDNYADKMFNILSKQDMANYFEHMFTAASQNMKLN</sequence>
<organism evidence="1 2">
    <name type="scientific">Xenorhabdus cabanillasii</name>
    <dbReference type="NCBI Taxonomy" id="351673"/>
    <lineage>
        <taxon>Bacteria</taxon>
        <taxon>Pseudomonadati</taxon>
        <taxon>Pseudomonadota</taxon>
        <taxon>Gammaproteobacteria</taxon>
        <taxon>Enterobacterales</taxon>
        <taxon>Morganellaceae</taxon>
        <taxon>Xenorhabdus</taxon>
    </lineage>
</organism>
<evidence type="ECO:0000313" key="2">
    <source>
        <dbReference type="Proteomes" id="UP000256294"/>
    </source>
</evidence>
<dbReference type="AlphaFoldDB" id="A0A3D9UH23"/>
<keyword evidence="2" id="KW-1185">Reference proteome</keyword>
<dbReference type="InterPro" id="IPR021398">
    <property type="entry name" value="DUF3037"/>
</dbReference>
<evidence type="ECO:0000313" key="1">
    <source>
        <dbReference type="EMBL" id="REF28586.1"/>
    </source>
</evidence>
<dbReference type="RefSeq" id="WP_038267090.1">
    <property type="nucleotide sequence ID" value="NZ_QTUB01000001.1"/>
</dbReference>
<comment type="caution">
    <text evidence="1">The sequence shown here is derived from an EMBL/GenBank/DDBJ whole genome shotgun (WGS) entry which is preliminary data.</text>
</comment>
<reference evidence="1 2" key="1">
    <citation type="submission" date="2018-08" db="EMBL/GenBank/DDBJ databases">
        <title>Genomic Encyclopedia of Archaeal and Bacterial Type Strains, Phase II (KMG-II): from individual species to whole genera.</title>
        <authorList>
            <person name="Goeker M."/>
        </authorList>
    </citation>
    <scope>NUCLEOTIDE SEQUENCE [LARGE SCALE GENOMIC DNA]</scope>
    <source>
        <strain evidence="1 2">DSM 17905</strain>
    </source>
</reference>
<proteinExistence type="predicted"/>
<dbReference type="Pfam" id="PF11236">
    <property type="entry name" value="DUF3037"/>
    <property type="match status" value="1"/>
</dbReference>
<accession>A0A3D9UH23</accession>
<dbReference type="EMBL" id="QTUB01000001">
    <property type="protein sequence ID" value="REF28586.1"/>
    <property type="molecule type" value="Genomic_DNA"/>
</dbReference>
<protein>
    <submittedName>
        <fullName evidence="1">DUF3037 family protein</fullName>
    </submittedName>
</protein>